<dbReference type="STRING" id="1798680.A3J66_03000"/>
<dbReference type="EC" id="2.7.7.6" evidence="2"/>
<evidence type="ECO:0000256" key="8">
    <source>
        <dbReference type="ARBA" id="ARBA00032524"/>
    </source>
</evidence>
<dbReference type="GO" id="GO:0006351">
    <property type="term" value="P:DNA-templated transcription"/>
    <property type="evidence" value="ECO:0007669"/>
    <property type="project" value="InterPro"/>
</dbReference>
<dbReference type="FunFam" id="2.170.120.12:FF:000001">
    <property type="entry name" value="DNA-directed RNA polymerase subunit alpha"/>
    <property type="match status" value="1"/>
</dbReference>
<comment type="caution">
    <text evidence="13">The sequence shown here is derived from an EMBL/GenBank/DDBJ whole genome shotgun (WGS) entry which is preliminary data.</text>
</comment>
<keyword evidence="5" id="KW-0808">Transferase</keyword>
<sequence length="270" mass="29611">MEYILLPTSIVFEDTDNPNIGRVIITPCQQGYGTTLGNALRRVLLSSLPGAAVESVKIKGVQHEFSAIEGVQEDVVEFILNLKELAVTSFVDTPVTLKLSKKGKGDVTAADFEKNSDVEIQNPQLKLMSITKSDHEVELEVTIGKGRGYVPVSEKETQNLDLGTVMVDSLYTPIRDIGYTIEMTRVGDVTDYEKLTLTIETNGTVTPKDAVCQSTKILMDHFALLLEAAQGGNQYEGSMVEEMPVAEVEETQEAEEPEEAPVKKSKKSKK</sequence>
<reference evidence="13 14" key="1">
    <citation type="journal article" date="2016" name="Nat. Commun.">
        <title>Thousands of microbial genomes shed light on interconnected biogeochemical processes in an aquifer system.</title>
        <authorList>
            <person name="Anantharaman K."/>
            <person name="Brown C.T."/>
            <person name="Hug L.A."/>
            <person name="Sharon I."/>
            <person name="Castelle C.J."/>
            <person name="Probst A.J."/>
            <person name="Thomas B.C."/>
            <person name="Singh A."/>
            <person name="Wilkins M.J."/>
            <person name="Karaoz U."/>
            <person name="Brodie E.L."/>
            <person name="Williams K.H."/>
            <person name="Hubbard S.S."/>
            <person name="Banfield J.F."/>
        </authorList>
    </citation>
    <scope>NUCLEOTIDE SEQUENCE [LARGE SCALE GENOMIC DNA]</scope>
</reference>
<dbReference type="InterPro" id="IPR036603">
    <property type="entry name" value="RBP11-like"/>
</dbReference>
<evidence type="ECO:0000256" key="6">
    <source>
        <dbReference type="ARBA" id="ARBA00022695"/>
    </source>
</evidence>
<dbReference type="InterPro" id="IPR011263">
    <property type="entry name" value="DNA-dir_RNA_pol_RpoA/D/Rpb3"/>
</dbReference>
<dbReference type="EMBL" id="MFQB01000029">
    <property type="protein sequence ID" value="OGH67537.1"/>
    <property type="molecule type" value="Genomic_DNA"/>
</dbReference>
<feature type="region of interest" description="Disordered" evidence="11">
    <location>
        <begin position="247"/>
        <end position="270"/>
    </location>
</feature>
<comment type="catalytic activity">
    <reaction evidence="10">
        <text>RNA(n) + a ribonucleoside 5'-triphosphate = RNA(n+1) + diphosphate</text>
        <dbReference type="Rhea" id="RHEA:21248"/>
        <dbReference type="Rhea" id="RHEA-COMP:14527"/>
        <dbReference type="Rhea" id="RHEA-COMP:17342"/>
        <dbReference type="ChEBI" id="CHEBI:33019"/>
        <dbReference type="ChEBI" id="CHEBI:61557"/>
        <dbReference type="ChEBI" id="CHEBI:140395"/>
        <dbReference type="EC" id="2.7.7.6"/>
    </reaction>
</comment>
<dbReference type="Pfam" id="PF01000">
    <property type="entry name" value="RNA_pol_A_bac"/>
    <property type="match status" value="1"/>
</dbReference>
<dbReference type="SMART" id="SM00662">
    <property type="entry name" value="RPOLD"/>
    <property type="match status" value="1"/>
</dbReference>
<evidence type="ECO:0000256" key="1">
    <source>
        <dbReference type="ARBA" id="ARBA00007123"/>
    </source>
</evidence>
<keyword evidence="7" id="KW-0804">Transcription</keyword>
<dbReference type="SUPFAM" id="SSF55257">
    <property type="entry name" value="RBP11-like subunits of RNA polymerase"/>
    <property type="match status" value="1"/>
</dbReference>
<dbReference type="NCBIfam" id="TIGR02027">
    <property type="entry name" value="rpoA"/>
    <property type="match status" value="1"/>
</dbReference>
<dbReference type="Gene3D" id="2.170.120.12">
    <property type="entry name" value="DNA-directed RNA polymerase, insert domain"/>
    <property type="match status" value="1"/>
</dbReference>
<comment type="similarity">
    <text evidence="1">Belongs to the RNA polymerase alpha chain family.</text>
</comment>
<dbReference type="GO" id="GO:0003899">
    <property type="term" value="F:DNA-directed RNA polymerase activity"/>
    <property type="evidence" value="ECO:0007669"/>
    <property type="project" value="UniProtKB-EC"/>
</dbReference>
<dbReference type="CDD" id="cd06928">
    <property type="entry name" value="RNAP_alpha_NTD"/>
    <property type="match status" value="1"/>
</dbReference>
<evidence type="ECO:0000256" key="11">
    <source>
        <dbReference type="SAM" id="MobiDB-lite"/>
    </source>
</evidence>
<dbReference type="GO" id="GO:0003677">
    <property type="term" value="F:DNA binding"/>
    <property type="evidence" value="ECO:0007669"/>
    <property type="project" value="InterPro"/>
</dbReference>
<dbReference type="GO" id="GO:0000428">
    <property type="term" value="C:DNA-directed RNA polymerase complex"/>
    <property type="evidence" value="ECO:0007669"/>
    <property type="project" value="UniProtKB-KW"/>
</dbReference>
<evidence type="ECO:0000259" key="12">
    <source>
        <dbReference type="SMART" id="SM00662"/>
    </source>
</evidence>
<evidence type="ECO:0000256" key="2">
    <source>
        <dbReference type="ARBA" id="ARBA00012418"/>
    </source>
</evidence>
<dbReference type="InterPro" id="IPR011262">
    <property type="entry name" value="DNA-dir_RNA_pol_insert"/>
</dbReference>
<evidence type="ECO:0000256" key="4">
    <source>
        <dbReference type="ARBA" id="ARBA00022478"/>
    </source>
</evidence>
<dbReference type="Proteomes" id="UP000176282">
    <property type="component" value="Unassembled WGS sequence"/>
</dbReference>
<keyword evidence="4 13" id="KW-0240">DNA-directed RNA polymerase</keyword>
<evidence type="ECO:0000256" key="5">
    <source>
        <dbReference type="ARBA" id="ARBA00022679"/>
    </source>
</evidence>
<dbReference type="GO" id="GO:0005737">
    <property type="term" value="C:cytoplasm"/>
    <property type="evidence" value="ECO:0007669"/>
    <property type="project" value="UniProtKB-ARBA"/>
</dbReference>
<dbReference type="AlphaFoldDB" id="A0A1F6M7A9"/>
<evidence type="ECO:0000256" key="9">
    <source>
        <dbReference type="ARBA" id="ARBA00033070"/>
    </source>
</evidence>
<dbReference type="GO" id="GO:0046983">
    <property type="term" value="F:protein dimerization activity"/>
    <property type="evidence" value="ECO:0007669"/>
    <property type="project" value="InterPro"/>
</dbReference>
<accession>A0A1F6M7A9</accession>
<dbReference type="InterPro" id="IPR036643">
    <property type="entry name" value="RNApol_insert_sf"/>
</dbReference>
<evidence type="ECO:0000313" key="14">
    <source>
        <dbReference type="Proteomes" id="UP000176282"/>
    </source>
</evidence>
<gene>
    <name evidence="13" type="ORF">A3J66_03000</name>
</gene>
<name>A0A1F6M7A9_9BACT</name>
<evidence type="ECO:0000256" key="7">
    <source>
        <dbReference type="ARBA" id="ARBA00023163"/>
    </source>
</evidence>
<dbReference type="SUPFAM" id="SSF56553">
    <property type="entry name" value="Insert subdomain of RNA polymerase alpha subunit"/>
    <property type="match status" value="1"/>
</dbReference>
<keyword evidence="6" id="KW-0548">Nucleotidyltransferase</keyword>
<evidence type="ECO:0000256" key="10">
    <source>
        <dbReference type="ARBA" id="ARBA00048552"/>
    </source>
</evidence>
<feature type="compositionally biased region" description="Acidic residues" evidence="11">
    <location>
        <begin position="247"/>
        <end position="259"/>
    </location>
</feature>
<dbReference type="Pfam" id="PF01193">
    <property type="entry name" value="RNA_pol_L"/>
    <property type="match status" value="1"/>
</dbReference>
<protein>
    <recommendedName>
        <fullName evidence="3">DNA-directed RNA polymerase subunit alpha</fullName>
        <ecNumber evidence="2">2.7.7.6</ecNumber>
    </recommendedName>
    <alternativeName>
        <fullName evidence="9">RNA polymerase subunit alpha</fullName>
    </alternativeName>
    <alternativeName>
        <fullName evidence="8">Transcriptase subunit alpha</fullName>
    </alternativeName>
</protein>
<dbReference type="Gene3D" id="3.30.1360.10">
    <property type="entry name" value="RNA polymerase, RBP11-like subunit"/>
    <property type="match status" value="1"/>
</dbReference>
<organism evidence="13 14">
    <name type="scientific">Candidatus Magasanikbacteria bacterium RIFCSPHIGHO2_02_FULL_47_14</name>
    <dbReference type="NCBI Taxonomy" id="1798680"/>
    <lineage>
        <taxon>Bacteria</taxon>
        <taxon>Candidatus Magasanikiibacteriota</taxon>
    </lineage>
</organism>
<evidence type="ECO:0000256" key="3">
    <source>
        <dbReference type="ARBA" id="ARBA00015972"/>
    </source>
</evidence>
<proteinExistence type="inferred from homology"/>
<evidence type="ECO:0000313" key="13">
    <source>
        <dbReference type="EMBL" id="OGH67537.1"/>
    </source>
</evidence>
<feature type="domain" description="DNA-directed RNA polymerase RpoA/D/Rpb3-type" evidence="12">
    <location>
        <begin position="20"/>
        <end position="228"/>
    </location>
</feature>
<dbReference type="InterPro" id="IPR011773">
    <property type="entry name" value="DNA-dir_RpoA"/>
</dbReference>